<keyword evidence="6" id="KW-1185">Reference proteome</keyword>
<proteinExistence type="inferred from homology"/>
<gene>
    <name evidence="5" type="ORF">HNQ34_003229</name>
</gene>
<evidence type="ECO:0000256" key="2">
    <source>
        <dbReference type="ARBA" id="ARBA00022747"/>
    </source>
</evidence>
<reference evidence="5 6" key="1">
    <citation type="submission" date="2020-08" db="EMBL/GenBank/DDBJ databases">
        <title>Genomic Encyclopedia of Type Strains, Phase IV (KMG-IV): sequencing the most valuable type-strain genomes for metagenomic binning, comparative biology and taxonomic classification.</title>
        <authorList>
            <person name="Goeker M."/>
        </authorList>
    </citation>
    <scope>NUCLEOTIDE SEQUENCE [LARGE SCALE GENOMIC DNA]</scope>
    <source>
        <strain evidence="5 6">DSM 16325</strain>
    </source>
</reference>
<dbReference type="Proteomes" id="UP000520011">
    <property type="component" value="Unassembled WGS sequence"/>
</dbReference>
<dbReference type="InterPro" id="IPR052021">
    <property type="entry name" value="Type-I_RS_S_subunit"/>
</dbReference>
<organism evidence="5 6">
    <name type="scientific">Anoxybacteroides tepidamans</name>
    <dbReference type="NCBI Taxonomy" id="265948"/>
    <lineage>
        <taxon>Bacteria</taxon>
        <taxon>Bacillati</taxon>
        <taxon>Bacillota</taxon>
        <taxon>Bacilli</taxon>
        <taxon>Bacillales</taxon>
        <taxon>Anoxybacillaceae</taxon>
        <taxon>Anoxybacteroides</taxon>
    </lineage>
</organism>
<dbReference type="GO" id="GO:0009035">
    <property type="term" value="F:type I site-specific deoxyribonuclease activity"/>
    <property type="evidence" value="ECO:0007669"/>
    <property type="project" value="UniProtKB-EC"/>
</dbReference>
<dbReference type="PANTHER" id="PTHR30408:SF12">
    <property type="entry name" value="TYPE I RESTRICTION ENZYME MJAVIII SPECIFICITY SUBUNIT"/>
    <property type="match status" value="1"/>
</dbReference>
<comment type="caution">
    <text evidence="5">The sequence shown here is derived from an EMBL/GenBank/DDBJ whole genome shotgun (WGS) entry which is preliminary data.</text>
</comment>
<feature type="domain" description="Type I restriction modification DNA specificity" evidence="4">
    <location>
        <begin position="210"/>
        <end position="385"/>
    </location>
</feature>
<dbReference type="Gene3D" id="3.90.220.20">
    <property type="entry name" value="DNA methylase specificity domains"/>
    <property type="match status" value="2"/>
</dbReference>
<protein>
    <submittedName>
        <fullName evidence="5">Type I restriction enzyme S subunit</fullName>
        <ecNumber evidence="5">3.1.21.3</ecNumber>
    </submittedName>
</protein>
<dbReference type="EC" id="3.1.21.3" evidence="5"/>
<keyword evidence="3" id="KW-0238">DNA-binding</keyword>
<evidence type="ECO:0000313" key="5">
    <source>
        <dbReference type="EMBL" id="MBB5326111.1"/>
    </source>
</evidence>
<dbReference type="InterPro" id="IPR000055">
    <property type="entry name" value="Restrct_endonuc_typeI_TRD"/>
</dbReference>
<name>A0A7W8MX75_9BACL</name>
<dbReference type="Gene3D" id="1.10.287.1120">
    <property type="entry name" value="Bipartite methylase S protein"/>
    <property type="match status" value="1"/>
</dbReference>
<dbReference type="CDD" id="cd17250">
    <property type="entry name" value="RMtype1_S_Eco4255II_TRD2-CR2_like"/>
    <property type="match status" value="1"/>
</dbReference>
<accession>A0A7W8MX75</accession>
<keyword evidence="2" id="KW-0680">Restriction system</keyword>
<dbReference type="GO" id="GO:0009307">
    <property type="term" value="P:DNA restriction-modification system"/>
    <property type="evidence" value="ECO:0007669"/>
    <property type="project" value="UniProtKB-KW"/>
</dbReference>
<dbReference type="CDD" id="cd17246">
    <property type="entry name" value="RMtype1_S_SonII-TRD2-CR2_like"/>
    <property type="match status" value="1"/>
</dbReference>
<sequence length="411" mass="46740">MVSEWKNCLLGEVVEYANGSSFPNEFQGKKNGKYDFYKVSDMNNPKNSVFMIEAENTVDDEAVAELKAKIHPKDTVIFPKVGAALLTNKRRILSKPSLFDNNIMGLKAKKSILPKYLYYFMYTIDFGKFVQSGAVPSINKTIVDNLSIKLPPLFEQRKIAAILSSVDEAIEKTEVIIEQTEKVKKGLMQQLLTKGIGHTKFKKTEIGEIPEEWEVKALENISKFIDYRGKTPKKTERGIRLITAKNIRDGYISDEPIEFIAEEDYDSWMTRGIPEYGDVLFTTEAPLGNIAQLNIREKVAFAQRVIIIQPIIDKRFMKYVLMGERFQNEIESLSTGSTVKGIKSSVLKKVKIPVPPLEEQRRIGAILESFEGKLLTEKQKLERLKFIKIGLMQVLLTGKVRVKVDDEVMSQ</sequence>
<comment type="similarity">
    <text evidence="1">Belongs to the type-I restriction system S methylase family.</text>
</comment>
<evidence type="ECO:0000256" key="3">
    <source>
        <dbReference type="ARBA" id="ARBA00023125"/>
    </source>
</evidence>
<keyword evidence="5" id="KW-0378">Hydrolase</keyword>
<dbReference type="Pfam" id="PF01420">
    <property type="entry name" value="Methylase_S"/>
    <property type="match status" value="2"/>
</dbReference>
<evidence type="ECO:0000259" key="4">
    <source>
        <dbReference type="Pfam" id="PF01420"/>
    </source>
</evidence>
<dbReference type="SUPFAM" id="SSF116734">
    <property type="entry name" value="DNA methylase specificity domain"/>
    <property type="match status" value="2"/>
</dbReference>
<dbReference type="EMBL" id="JACHEP010000028">
    <property type="protein sequence ID" value="MBB5326111.1"/>
    <property type="molecule type" value="Genomic_DNA"/>
</dbReference>
<dbReference type="InterPro" id="IPR044946">
    <property type="entry name" value="Restrct_endonuc_typeI_TRD_sf"/>
</dbReference>
<dbReference type="GO" id="GO:0003677">
    <property type="term" value="F:DNA binding"/>
    <property type="evidence" value="ECO:0007669"/>
    <property type="project" value="UniProtKB-KW"/>
</dbReference>
<dbReference type="PANTHER" id="PTHR30408">
    <property type="entry name" value="TYPE-1 RESTRICTION ENZYME ECOKI SPECIFICITY PROTEIN"/>
    <property type="match status" value="1"/>
</dbReference>
<dbReference type="RefSeq" id="WP_183256219.1">
    <property type="nucleotide sequence ID" value="NZ_JACHEP010000028.1"/>
</dbReference>
<evidence type="ECO:0000313" key="6">
    <source>
        <dbReference type="Proteomes" id="UP000520011"/>
    </source>
</evidence>
<evidence type="ECO:0000256" key="1">
    <source>
        <dbReference type="ARBA" id="ARBA00010923"/>
    </source>
</evidence>
<dbReference type="AlphaFoldDB" id="A0A7W8MX75"/>
<feature type="domain" description="Type I restriction modification DNA specificity" evidence="4">
    <location>
        <begin position="3"/>
        <end position="174"/>
    </location>
</feature>